<keyword evidence="1 4" id="KW-0645">Protease</keyword>
<dbReference type="AlphaFoldDB" id="A0A2Z4GF70"/>
<dbReference type="KEGG" id="als:DJ013_17185"/>
<evidence type="ECO:0000313" key="4">
    <source>
        <dbReference type="EMBL" id="AWV99811.1"/>
    </source>
</evidence>
<proteinExistence type="predicted"/>
<sequence>MKSNLKIVLIAVASSVATVVAFKYSGLEERAVIINEAVSSDADTNSKLINFANLPASAPGDFTYAASVSAPAVVHIKATSTRAVRQQRMPSIFDDFFGFDDKMFGQPQNQEQRSSGSGVIISKDGYIATNNHVVDGADELEVITYNKKSYIAEVVGVDPSTDIAVIKITEKDLPSLTFANSDNVKVGEWVLAVGNPFNLESTVTAGIISAIGRDISILARGYQERFQKSGEQEDTPIESFIQTDAAVNPGNSGGALVNLRGELIGINTAIASPNGAYAGYAFAVPSGIVKKVTTDLIKFGNVQRGYLGVVPVELDNKNAKEFDVKVSQGIYVSKTTEDGAANIAGIEPGDVILKIDGLKIISEPKFREIIGIKRPGDKVKITVNREGKEKDYTVTLRNRDGGKSIIKKEEAKSVLSKLGVSIEDMSSVEKEELGVRNGVKVEKVFEAGSIARDTDIRAGFIITRVGNVKVDSKKEFDAAIEEAVKNKEDGVLICGVYKSVSRNFCYGLTL</sequence>
<dbReference type="Proteomes" id="UP000249873">
    <property type="component" value="Chromosome"/>
</dbReference>
<dbReference type="InterPro" id="IPR001478">
    <property type="entry name" value="PDZ"/>
</dbReference>
<dbReference type="PROSITE" id="PS50106">
    <property type="entry name" value="PDZ"/>
    <property type="match status" value="1"/>
</dbReference>
<dbReference type="InterPro" id="IPR001940">
    <property type="entry name" value="Peptidase_S1C"/>
</dbReference>
<evidence type="ECO:0000256" key="1">
    <source>
        <dbReference type="ARBA" id="ARBA00022670"/>
    </source>
</evidence>
<dbReference type="GO" id="GO:0006508">
    <property type="term" value="P:proteolysis"/>
    <property type="evidence" value="ECO:0007669"/>
    <property type="project" value="UniProtKB-KW"/>
</dbReference>
<organism evidence="4 5">
    <name type="scientific">Arcticibacterium luteifluviistationis</name>
    <dbReference type="NCBI Taxonomy" id="1784714"/>
    <lineage>
        <taxon>Bacteria</taxon>
        <taxon>Pseudomonadati</taxon>
        <taxon>Bacteroidota</taxon>
        <taxon>Cytophagia</taxon>
        <taxon>Cytophagales</taxon>
        <taxon>Leadbetterellaceae</taxon>
        <taxon>Arcticibacterium</taxon>
    </lineage>
</organism>
<keyword evidence="2" id="KW-0378">Hydrolase</keyword>
<keyword evidence="5" id="KW-1185">Reference proteome</keyword>
<feature type="domain" description="PDZ" evidence="3">
    <location>
        <begin position="296"/>
        <end position="387"/>
    </location>
</feature>
<name>A0A2Z4GF70_9BACT</name>
<reference evidence="4 5" key="1">
    <citation type="submission" date="2018-05" db="EMBL/GenBank/DDBJ databases">
        <title>Complete genome sequence of Arcticibacterium luteifluviistationis SM1504T, a cytophagaceae bacterium isolated from Arctic surface seawater.</title>
        <authorList>
            <person name="Li Y."/>
            <person name="Qin Q.-L."/>
        </authorList>
    </citation>
    <scope>NUCLEOTIDE SEQUENCE [LARGE SCALE GENOMIC DNA]</scope>
    <source>
        <strain evidence="4 5">SM1504</strain>
    </source>
</reference>
<dbReference type="OrthoDB" id="9758917at2"/>
<dbReference type="Pfam" id="PF13180">
    <property type="entry name" value="PDZ_2"/>
    <property type="match status" value="1"/>
</dbReference>
<dbReference type="SMART" id="SM00228">
    <property type="entry name" value="PDZ"/>
    <property type="match status" value="2"/>
</dbReference>
<dbReference type="InterPro" id="IPR051201">
    <property type="entry name" value="Chloro_Bact_Ser_Proteases"/>
</dbReference>
<evidence type="ECO:0000259" key="3">
    <source>
        <dbReference type="PROSITE" id="PS50106"/>
    </source>
</evidence>
<dbReference type="SUPFAM" id="SSF50156">
    <property type="entry name" value="PDZ domain-like"/>
    <property type="match status" value="1"/>
</dbReference>
<dbReference type="RefSeq" id="WP_111373179.1">
    <property type="nucleotide sequence ID" value="NZ_CP029480.1"/>
</dbReference>
<evidence type="ECO:0000313" key="5">
    <source>
        <dbReference type="Proteomes" id="UP000249873"/>
    </source>
</evidence>
<dbReference type="InterPro" id="IPR009003">
    <property type="entry name" value="Peptidase_S1_PA"/>
</dbReference>
<dbReference type="PRINTS" id="PR00834">
    <property type="entry name" value="PROTEASES2C"/>
</dbReference>
<dbReference type="Gene3D" id="2.30.42.10">
    <property type="match status" value="2"/>
</dbReference>
<dbReference type="Gene3D" id="2.40.10.120">
    <property type="match status" value="1"/>
</dbReference>
<evidence type="ECO:0000256" key="2">
    <source>
        <dbReference type="ARBA" id="ARBA00022801"/>
    </source>
</evidence>
<dbReference type="Pfam" id="PF13365">
    <property type="entry name" value="Trypsin_2"/>
    <property type="match status" value="1"/>
</dbReference>
<gene>
    <name evidence="4" type="ORF">DJ013_17185</name>
</gene>
<dbReference type="PANTHER" id="PTHR43343">
    <property type="entry name" value="PEPTIDASE S12"/>
    <property type="match status" value="1"/>
</dbReference>
<protein>
    <submittedName>
        <fullName evidence="4">Serine protease</fullName>
    </submittedName>
</protein>
<accession>A0A2Z4GF70</accession>
<dbReference type="InterPro" id="IPR036034">
    <property type="entry name" value="PDZ_sf"/>
</dbReference>
<dbReference type="EMBL" id="CP029480">
    <property type="protein sequence ID" value="AWV99811.1"/>
    <property type="molecule type" value="Genomic_DNA"/>
</dbReference>
<dbReference type="GO" id="GO:0004252">
    <property type="term" value="F:serine-type endopeptidase activity"/>
    <property type="evidence" value="ECO:0007669"/>
    <property type="project" value="InterPro"/>
</dbReference>
<dbReference type="SUPFAM" id="SSF50494">
    <property type="entry name" value="Trypsin-like serine proteases"/>
    <property type="match status" value="1"/>
</dbReference>
<dbReference type="PANTHER" id="PTHR43343:SF3">
    <property type="entry name" value="PROTEASE DO-LIKE 8, CHLOROPLASTIC"/>
    <property type="match status" value="1"/>
</dbReference>